<feature type="non-terminal residue" evidence="7">
    <location>
        <position position="217"/>
    </location>
</feature>
<dbReference type="SMART" id="SM00108">
    <property type="entry name" value="B_lectin"/>
    <property type="match status" value="1"/>
</dbReference>
<dbReference type="KEGG" id="mcha:111010703"/>
<dbReference type="PANTHER" id="PTHR32444">
    <property type="entry name" value="BULB-TYPE LECTIN DOMAIN-CONTAINING PROTEIN"/>
    <property type="match status" value="1"/>
</dbReference>
<proteinExistence type="predicted"/>
<dbReference type="CDD" id="cd00028">
    <property type="entry name" value="B_lectin"/>
    <property type="match status" value="1"/>
</dbReference>
<dbReference type="Pfam" id="PF01453">
    <property type="entry name" value="B_lectin"/>
    <property type="match status" value="1"/>
</dbReference>
<gene>
    <name evidence="7" type="primary">LOC111010703</name>
</gene>
<keyword evidence="4" id="KW-1133">Transmembrane helix</keyword>
<evidence type="ECO:0000313" key="6">
    <source>
        <dbReference type="Proteomes" id="UP000504603"/>
    </source>
</evidence>
<dbReference type="PROSITE" id="PS50927">
    <property type="entry name" value="BULB_LECTIN"/>
    <property type="match status" value="1"/>
</dbReference>
<dbReference type="InterPro" id="IPR001480">
    <property type="entry name" value="Bulb-type_lectin_dom"/>
</dbReference>
<accession>A0A6J1CE95</accession>
<protein>
    <submittedName>
        <fullName evidence="7">G-type lectin S-receptor-like serine/threonine-protein kinase RKS1</fullName>
    </submittedName>
</protein>
<keyword evidence="3" id="KW-0325">Glycoprotein</keyword>
<dbReference type="Gene3D" id="2.90.10.10">
    <property type="entry name" value="Bulb-type lectin domain"/>
    <property type="match status" value="1"/>
</dbReference>
<dbReference type="SUPFAM" id="SSF51110">
    <property type="entry name" value="alpha-D-mannose-specific plant lectins"/>
    <property type="match status" value="1"/>
</dbReference>
<name>A0A6J1CE95_MOMCH</name>
<evidence type="ECO:0000313" key="7">
    <source>
        <dbReference type="RefSeq" id="XP_022139904.1"/>
    </source>
</evidence>
<keyword evidence="4" id="KW-0472">Membrane</keyword>
<dbReference type="GeneID" id="111010703"/>
<evidence type="ECO:0000256" key="2">
    <source>
        <dbReference type="ARBA" id="ARBA00023157"/>
    </source>
</evidence>
<evidence type="ECO:0000256" key="4">
    <source>
        <dbReference type="SAM" id="Phobius"/>
    </source>
</evidence>
<dbReference type="AlphaFoldDB" id="A0A6J1CE95"/>
<keyword evidence="2" id="KW-1015">Disulfide bond</keyword>
<dbReference type="InterPro" id="IPR036426">
    <property type="entry name" value="Bulb-type_lectin_dom_sf"/>
</dbReference>
<dbReference type="Proteomes" id="UP000504603">
    <property type="component" value="Unplaced"/>
</dbReference>
<evidence type="ECO:0000256" key="3">
    <source>
        <dbReference type="ARBA" id="ARBA00023180"/>
    </source>
</evidence>
<evidence type="ECO:0000256" key="1">
    <source>
        <dbReference type="ARBA" id="ARBA00022729"/>
    </source>
</evidence>
<keyword evidence="4" id="KW-0812">Transmembrane</keyword>
<reference evidence="7" key="1">
    <citation type="submission" date="2025-08" db="UniProtKB">
        <authorList>
            <consortium name="RefSeq"/>
        </authorList>
    </citation>
    <scope>IDENTIFICATION</scope>
</reference>
<dbReference type="OrthoDB" id="1936886at2759"/>
<dbReference type="RefSeq" id="XP_022139904.1">
    <property type="nucleotide sequence ID" value="XM_022284212.1"/>
</dbReference>
<dbReference type="PANTHER" id="PTHR32444:SF63">
    <property type="entry name" value="G-TYPE LECTIN S-RECEPTOR-LIKE SERINE_THREONINE-PROTEIN KINASE RKS1"/>
    <property type="match status" value="1"/>
</dbReference>
<keyword evidence="6" id="KW-1185">Reference proteome</keyword>
<dbReference type="FunFam" id="2.90.10.10:FF:000005">
    <property type="entry name" value="G-type lectin S-receptor-like serine/threonine-protein kinase"/>
    <property type="match status" value="1"/>
</dbReference>
<organism evidence="6 7">
    <name type="scientific">Momordica charantia</name>
    <name type="common">Bitter gourd</name>
    <name type="synonym">Balsam pear</name>
    <dbReference type="NCBI Taxonomy" id="3673"/>
    <lineage>
        <taxon>Eukaryota</taxon>
        <taxon>Viridiplantae</taxon>
        <taxon>Streptophyta</taxon>
        <taxon>Embryophyta</taxon>
        <taxon>Tracheophyta</taxon>
        <taxon>Spermatophyta</taxon>
        <taxon>Magnoliopsida</taxon>
        <taxon>eudicotyledons</taxon>
        <taxon>Gunneridae</taxon>
        <taxon>Pentapetalae</taxon>
        <taxon>rosids</taxon>
        <taxon>fabids</taxon>
        <taxon>Cucurbitales</taxon>
        <taxon>Cucurbitaceae</taxon>
        <taxon>Momordiceae</taxon>
        <taxon>Momordica</taxon>
    </lineage>
</organism>
<feature type="domain" description="Bulb-type lectin" evidence="5">
    <location>
        <begin position="29"/>
        <end position="153"/>
    </location>
</feature>
<feature type="transmembrane region" description="Helical" evidence="4">
    <location>
        <begin position="12"/>
        <end position="30"/>
    </location>
</feature>
<keyword evidence="1" id="KW-0732">Signal</keyword>
<evidence type="ECO:0000259" key="5">
    <source>
        <dbReference type="PROSITE" id="PS50927"/>
    </source>
</evidence>
<sequence length="217" mass="24645">MDPPPERAVFKILMFLVIFVRPHYFILAVGNTTVIDIIKDGGHLVSSNKNFVLGFFSFHNSTTRRYVGIWYNKIPELTPVWIANRDQPLNDTSGTLALDGHGNVVVYSPAQRISIWSTNASIPASNDVSVELWDTGNLAVVQRESRRVIWQSFDYPTHTMLPYMKLGLNRRTGFSWSLTSWKAEDDPGTGNFSCRMDTTGYPQLVLYEGDVPWWRVG</sequence>